<comment type="caution">
    <text evidence="2">The sequence shown here is derived from an EMBL/GenBank/DDBJ whole genome shotgun (WGS) entry which is preliminary data.</text>
</comment>
<organism evidence="2 3">
    <name type="scientific">Circinella minor</name>
    <dbReference type="NCBI Taxonomy" id="1195481"/>
    <lineage>
        <taxon>Eukaryota</taxon>
        <taxon>Fungi</taxon>
        <taxon>Fungi incertae sedis</taxon>
        <taxon>Mucoromycota</taxon>
        <taxon>Mucoromycotina</taxon>
        <taxon>Mucoromycetes</taxon>
        <taxon>Mucorales</taxon>
        <taxon>Lichtheimiaceae</taxon>
        <taxon>Circinella</taxon>
    </lineage>
</organism>
<accession>A0A8H7VBP1</accession>
<protein>
    <submittedName>
        <fullName evidence="2">Uncharacterized protein</fullName>
    </submittedName>
</protein>
<keyword evidence="3" id="KW-1185">Reference proteome</keyword>
<dbReference type="EMBL" id="JAEPRB010000613">
    <property type="protein sequence ID" value="KAG2214520.1"/>
    <property type="molecule type" value="Genomic_DNA"/>
</dbReference>
<keyword evidence="1" id="KW-1133">Transmembrane helix</keyword>
<evidence type="ECO:0000256" key="1">
    <source>
        <dbReference type="SAM" id="Phobius"/>
    </source>
</evidence>
<reference evidence="2 3" key="1">
    <citation type="submission" date="2020-12" db="EMBL/GenBank/DDBJ databases">
        <title>Metabolic potential, ecology and presence of endohyphal bacteria is reflected in genomic diversity of Mucoromycotina.</title>
        <authorList>
            <person name="Muszewska A."/>
            <person name="Okrasinska A."/>
            <person name="Steczkiewicz K."/>
            <person name="Drgas O."/>
            <person name="Orlowska M."/>
            <person name="Perlinska-Lenart U."/>
            <person name="Aleksandrzak-Piekarczyk T."/>
            <person name="Szatraj K."/>
            <person name="Zielenkiewicz U."/>
            <person name="Pilsyk S."/>
            <person name="Malc E."/>
            <person name="Mieczkowski P."/>
            <person name="Kruszewska J.S."/>
            <person name="Biernat P."/>
            <person name="Pawlowska J."/>
        </authorList>
    </citation>
    <scope>NUCLEOTIDE SEQUENCE [LARGE SCALE GENOMIC DNA]</scope>
    <source>
        <strain evidence="2 3">CBS 142.35</strain>
    </source>
</reference>
<keyword evidence="1" id="KW-0812">Transmembrane</keyword>
<gene>
    <name evidence="2" type="ORF">INT45_011638</name>
</gene>
<name>A0A8H7VBP1_9FUNG</name>
<dbReference type="AlphaFoldDB" id="A0A8H7VBP1"/>
<keyword evidence="1" id="KW-0472">Membrane</keyword>
<sequence>MMIYHHGKSHNRGVPPISRMYFVQLIDLEKYSLRLLLVHVPDASSFEDLRTYEDVEYPDFKAAARARGLLQDDNEWDRCFVKTVEITTSASRLHDPFWCNSCLFATFSLLVIFGTHIVMISRADFLENRRRQLQLESGQQHVERLEEDMATAHLREVEQIGIFIKPSMNAH</sequence>
<proteinExistence type="predicted"/>
<dbReference type="OrthoDB" id="2437471at2759"/>
<evidence type="ECO:0000313" key="2">
    <source>
        <dbReference type="EMBL" id="KAG2214520.1"/>
    </source>
</evidence>
<dbReference type="Proteomes" id="UP000646827">
    <property type="component" value="Unassembled WGS sequence"/>
</dbReference>
<evidence type="ECO:0000313" key="3">
    <source>
        <dbReference type="Proteomes" id="UP000646827"/>
    </source>
</evidence>
<feature type="transmembrane region" description="Helical" evidence="1">
    <location>
        <begin position="103"/>
        <end position="121"/>
    </location>
</feature>